<evidence type="ECO:0000256" key="1">
    <source>
        <dbReference type="ARBA" id="ARBA00022617"/>
    </source>
</evidence>
<keyword evidence="3 4" id="KW-0408">Iron</keyword>
<dbReference type="Pfam" id="PF06537">
    <property type="entry name" value="DHOR"/>
    <property type="match status" value="1"/>
</dbReference>
<evidence type="ECO:0000256" key="3">
    <source>
        <dbReference type="ARBA" id="ARBA00023004"/>
    </source>
</evidence>
<gene>
    <name evidence="7" type="ORF">Tsumi_08700</name>
</gene>
<dbReference type="PROSITE" id="PS51257">
    <property type="entry name" value="PROKAR_LIPOPROTEIN"/>
    <property type="match status" value="1"/>
</dbReference>
<dbReference type="PANTHER" id="PTHR30600:SF4">
    <property type="entry name" value="CYTOCHROME C DOMAIN-CONTAINING PROTEIN"/>
    <property type="match status" value="1"/>
</dbReference>
<evidence type="ECO:0000256" key="5">
    <source>
        <dbReference type="SAM" id="SignalP"/>
    </source>
</evidence>
<dbReference type="Proteomes" id="UP001628220">
    <property type="component" value="Unassembled WGS sequence"/>
</dbReference>
<evidence type="ECO:0000259" key="6">
    <source>
        <dbReference type="PROSITE" id="PS51007"/>
    </source>
</evidence>
<protein>
    <submittedName>
        <fullName evidence="7">Di-heme oxidoredictase family protein</fullName>
    </submittedName>
</protein>
<organism evidence="7 8">
    <name type="scientific">Porphyromonas miyakawae</name>
    <dbReference type="NCBI Taxonomy" id="3137470"/>
    <lineage>
        <taxon>Bacteria</taxon>
        <taxon>Pseudomonadati</taxon>
        <taxon>Bacteroidota</taxon>
        <taxon>Bacteroidia</taxon>
        <taxon>Bacteroidales</taxon>
        <taxon>Porphyromonadaceae</taxon>
        <taxon>Porphyromonas</taxon>
    </lineage>
</organism>
<keyword evidence="8" id="KW-1185">Reference proteome</keyword>
<dbReference type="RefSeq" id="WP_411915567.1">
    <property type="nucleotide sequence ID" value="NZ_BAAFSF010000001.1"/>
</dbReference>
<keyword evidence="1 4" id="KW-0349">Heme</keyword>
<dbReference type="SUPFAM" id="SSF46626">
    <property type="entry name" value="Cytochrome c"/>
    <property type="match status" value="1"/>
</dbReference>
<keyword evidence="5" id="KW-0732">Signal</keyword>
<dbReference type="EMBL" id="BAAFSF010000001">
    <property type="protein sequence ID" value="GAB1251766.1"/>
    <property type="molecule type" value="Genomic_DNA"/>
</dbReference>
<sequence length="459" mass="50928">MKHKLLLLLAVAGLVTACSPDKPREEDPYDIGLHSYAGGKNGTTLYVGSQAYGQAIGGLTDEEARLFDHGDKIFEQTFVPEGPVFYGLGPLYNNTSCSACHPREGRAKFPANLNDISGFFLRTSIGNDPVTGPIATPQFSGQLQQMAVRGHQKEVQFAVRYEEQKEVFPDGTVVVLRKPIYSVYDTYLPFPSNAMTSPRLGMPVYGLGLLECIPDEQILAYADPYDRDGDKISGRPNFSIEQKTGKRLLGRFGWKANTATLLDQCADAFTNDMGITHYIHPVDLSYGQPNGEKDNTKPVELSDYDLDAVVFYARTLAVPAPRGLERKEVKEGARHFIDLGCSKCHVPSMKTGENKYCKALSNQTIYAYTDMLIHDMGEGLADDRPDFLANGNEWKTRPLWGIGLTETVNGYFNFLHDGRAKSYEEAILWHGGEAETVKEKYKALPKAERDKVIAFLKAL</sequence>
<dbReference type="InterPro" id="IPR051395">
    <property type="entry name" value="Cytochrome_c_Peroxidase/MauG"/>
</dbReference>
<dbReference type="Gene3D" id="1.10.760.10">
    <property type="entry name" value="Cytochrome c-like domain"/>
    <property type="match status" value="1"/>
</dbReference>
<dbReference type="InterPro" id="IPR010538">
    <property type="entry name" value="DHOR"/>
</dbReference>
<dbReference type="PIRSF" id="PIRSF028099">
    <property type="entry name" value="DUF1111"/>
    <property type="match status" value="1"/>
</dbReference>
<comment type="caution">
    <text evidence="7">The sequence shown here is derived from an EMBL/GenBank/DDBJ whole genome shotgun (WGS) entry which is preliminary data.</text>
</comment>
<accession>A0ABQ0E236</accession>
<feature type="chain" id="PRO_5047166134" evidence="5">
    <location>
        <begin position="18"/>
        <end position="459"/>
    </location>
</feature>
<evidence type="ECO:0000313" key="8">
    <source>
        <dbReference type="Proteomes" id="UP001628220"/>
    </source>
</evidence>
<dbReference type="PANTHER" id="PTHR30600">
    <property type="entry name" value="CYTOCHROME C PEROXIDASE-RELATED"/>
    <property type="match status" value="1"/>
</dbReference>
<proteinExistence type="predicted"/>
<dbReference type="InterPro" id="IPR009056">
    <property type="entry name" value="Cyt_c-like_dom"/>
</dbReference>
<name>A0ABQ0E236_9PORP</name>
<feature type="domain" description="Cytochrome c" evidence="6">
    <location>
        <begin position="327"/>
        <end position="459"/>
    </location>
</feature>
<evidence type="ECO:0000256" key="2">
    <source>
        <dbReference type="ARBA" id="ARBA00022723"/>
    </source>
</evidence>
<evidence type="ECO:0000256" key="4">
    <source>
        <dbReference type="PROSITE-ProRule" id="PRU00433"/>
    </source>
</evidence>
<evidence type="ECO:0000313" key="7">
    <source>
        <dbReference type="EMBL" id="GAB1251766.1"/>
    </source>
</evidence>
<dbReference type="InterPro" id="IPR036909">
    <property type="entry name" value="Cyt_c-like_dom_sf"/>
</dbReference>
<dbReference type="PROSITE" id="PS51007">
    <property type="entry name" value="CYTC"/>
    <property type="match status" value="1"/>
</dbReference>
<feature type="signal peptide" evidence="5">
    <location>
        <begin position="1"/>
        <end position="17"/>
    </location>
</feature>
<keyword evidence="2 4" id="KW-0479">Metal-binding</keyword>
<reference evidence="7 8" key="1">
    <citation type="journal article" date="2025" name="Int. J. Syst. Evol. Microbiol.">
        <title>Desulfovibrio falkowii sp. nov., Porphyromonas miyakawae sp. nov., Mediterraneibacter flintii sp. nov. and Owariibacterium komagatae gen. nov., sp. nov., isolated from human faeces.</title>
        <authorList>
            <person name="Hamaguchi T."/>
            <person name="Ohara M."/>
            <person name="Hisatomi A."/>
            <person name="Sekiguchi K."/>
            <person name="Takeda J.I."/>
            <person name="Ueyama J."/>
            <person name="Ito M."/>
            <person name="Nishiwaki H."/>
            <person name="Ogi T."/>
            <person name="Hirayama M."/>
            <person name="Ohkuma M."/>
            <person name="Sakamoto M."/>
            <person name="Ohno K."/>
        </authorList>
    </citation>
    <scope>NUCLEOTIDE SEQUENCE [LARGE SCALE GENOMIC DNA]</scope>
    <source>
        <strain evidence="7 8">13CB11C</strain>
    </source>
</reference>